<dbReference type="Gene3D" id="1.10.10.2170">
    <property type="match status" value="1"/>
</dbReference>
<dbReference type="EMBL" id="RCHS01001028">
    <property type="protein sequence ID" value="RMX55580.1"/>
    <property type="molecule type" value="Genomic_DNA"/>
</dbReference>
<feature type="compositionally biased region" description="Basic and acidic residues" evidence="15">
    <location>
        <begin position="531"/>
        <end position="541"/>
    </location>
</feature>
<feature type="compositionally biased region" description="Polar residues" evidence="15">
    <location>
        <begin position="313"/>
        <end position="322"/>
    </location>
</feature>
<dbReference type="Pfam" id="PF08914">
    <property type="entry name" value="Myb_Rap1"/>
    <property type="match status" value="1"/>
</dbReference>
<evidence type="ECO:0000256" key="7">
    <source>
        <dbReference type="ARBA" id="ARBA00022454"/>
    </source>
</evidence>
<feature type="compositionally biased region" description="Low complexity" evidence="15">
    <location>
        <begin position="467"/>
        <end position="477"/>
    </location>
</feature>
<evidence type="ECO:0000256" key="11">
    <source>
        <dbReference type="ARBA" id="ARBA00023159"/>
    </source>
</evidence>
<evidence type="ECO:0000259" key="16">
    <source>
        <dbReference type="SMART" id="SM00359"/>
    </source>
</evidence>
<dbReference type="PANTHER" id="PTHR22798:SF0">
    <property type="entry name" value="MALIGNANT T-CELL-AMPLIFIED SEQUENCE 1"/>
    <property type="match status" value="1"/>
</dbReference>
<feature type="compositionally biased region" description="Basic and acidic residues" evidence="15">
    <location>
        <begin position="325"/>
        <end position="346"/>
    </location>
</feature>
<comment type="subcellular location">
    <subcellularLocation>
        <location evidence="3">Chromosome</location>
        <location evidence="3">Telomere</location>
    </subcellularLocation>
    <subcellularLocation>
        <location evidence="2">Cytoplasm</location>
    </subcellularLocation>
    <subcellularLocation>
        <location evidence="1">Nucleus</location>
    </subcellularLocation>
</comment>
<dbReference type="FunFam" id="1.10.10.60:FF:000246">
    <property type="entry name" value="Telomeric repeat-binding factor 2-interacting protein 1"/>
    <property type="match status" value="1"/>
</dbReference>
<gene>
    <name evidence="17" type="ORF">pdam_00001654</name>
</gene>
<comment type="similarity">
    <text evidence="5">Belongs to the RAP1 family.</text>
</comment>
<feature type="compositionally biased region" description="Basic and acidic residues" evidence="15">
    <location>
        <begin position="377"/>
        <end position="391"/>
    </location>
</feature>
<dbReference type="Pfam" id="PF17832">
    <property type="entry name" value="Pre-PUA"/>
    <property type="match status" value="1"/>
</dbReference>
<dbReference type="PANTHER" id="PTHR22798">
    <property type="entry name" value="MCT-1 PROTEIN"/>
    <property type="match status" value="1"/>
</dbReference>
<keyword evidence="7" id="KW-0158">Chromosome</keyword>
<organism evidence="17 18">
    <name type="scientific">Pocillopora damicornis</name>
    <name type="common">Cauliflower coral</name>
    <name type="synonym">Millepora damicornis</name>
    <dbReference type="NCBI Taxonomy" id="46731"/>
    <lineage>
        <taxon>Eukaryota</taxon>
        <taxon>Metazoa</taxon>
        <taxon>Cnidaria</taxon>
        <taxon>Anthozoa</taxon>
        <taxon>Hexacorallia</taxon>
        <taxon>Scleractinia</taxon>
        <taxon>Astrocoeniina</taxon>
        <taxon>Pocilloporidae</taxon>
        <taxon>Pocillopora</taxon>
    </lineage>
</organism>
<dbReference type="SMART" id="SM00359">
    <property type="entry name" value="PUA"/>
    <property type="match status" value="1"/>
</dbReference>
<keyword evidence="12" id="KW-0804">Transcription</keyword>
<evidence type="ECO:0000256" key="9">
    <source>
        <dbReference type="ARBA" id="ARBA00022895"/>
    </source>
</evidence>
<feature type="compositionally biased region" description="Basic and acidic residues" evidence="15">
    <location>
        <begin position="353"/>
        <end position="369"/>
    </location>
</feature>
<dbReference type="GO" id="GO:0005654">
    <property type="term" value="C:nucleoplasm"/>
    <property type="evidence" value="ECO:0007669"/>
    <property type="project" value="UniProtKB-ARBA"/>
</dbReference>
<proteinExistence type="inferred from homology"/>
<feature type="region of interest" description="Disordered" evidence="15">
    <location>
        <begin position="313"/>
        <end position="428"/>
    </location>
</feature>
<dbReference type="SUPFAM" id="SSF46689">
    <property type="entry name" value="Homeodomain-like"/>
    <property type="match status" value="1"/>
</dbReference>
<evidence type="ECO:0000256" key="1">
    <source>
        <dbReference type="ARBA" id="ARBA00004123"/>
    </source>
</evidence>
<feature type="region of interest" description="Disordered" evidence="15">
    <location>
        <begin position="452"/>
        <end position="541"/>
    </location>
</feature>
<evidence type="ECO:0000256" key="13">
    <source>
        <dbReference type="ARBA" id="ARBA00023242"/>
    </source>
</evidence>
<comment type="similarity">
    <text evidence="4">Belongs to the MCTS1 family.</text>
</comment>
<dbReference type="PROSITE" id="PS50890">
    <property type="entry name" value="PUA"/>
    <property type="match status" value="1"/>
</dbReference>
<evidence type="ECO:0000256" key="12">
    <source>
        <dbReference type="ARBA" id="ARBA00023163"/>
    </source>
</evidence>
<dbReference type="InterPro" id="IPR002478">
    <property type="entry name" value="PUA"/>
</dbReference>
<dbReference type="GO" id="GO:0001731">
    <property type="term" value="P:formation of translation preinitiation complex"/>
    <property type="evidence" value="ECO:0007669"/>
    <property type="project" value="TreeGrafter"/>
</dbReference>
<evidence type="ECO:0000256" key="5">
    <source>
        <dbReference type="ARBA" id="ARBA00010467"/>
    </source>
</evidence>
<name>A0A3M6UPL8_POCDA</name>
<dbReference type="AlphaFoldDB" id="A0A3M6UPL8"/>
<keyword evidence="8" id="KW-0963">Cytoplasm</keyword>
<keyword evidence="11" id="KW-0010">Activator</keyword>
<evidence type="ECO:0000256" key="2">
    <source>
        <dbReference type="ARBA" id="ARBA00004496"/>
    </source>
</evidence>
<comment type="caution">
    <text evidence="17">The sequence shown here is derived from an EMBL/GenBank/DDBJ whole genome shotgun (WGS) entry which is preliminary data.</text>
</comment>
<dbReference type="Pfam" id="PF01472">
    <property type="entry name" value="PUA"/>
    <property type="match status" value="1"/>
</dbReference>
<evidence type="ECO:0000256" key="4">
    <source>
        <dbReference type="ARBA" id="ARBA00008955"/>
    </source>
</evidence>
<evidence type="ECO:0000256" key="15">
    <source>
        <dbReference type="SAM" id="MobiDB-lite"/>
    </source>
</evidence>
<dbReference type="InterPro" id="IPR016437">
    <property type="entry name" value="MCT-1/Tma20"/>
</dbReference>
<dbReference type="STRING" id="46731.A0A3M6UPL8"/>
<evidence type="ECO:0000313" key="18">
    <source>
        <dbReference type="Proteomes" id="UP000275408"/>
    </source>
</evidence>
<dbReference type="GO" id="GO:0003723">
    <property type="term" value="F:RNA binding"/>
    <property type="evidence" value="ECO:0007669"/>
    <property type="project" value="InterPro"/>
</dbReference>
<dbReference type="CDD" id="cd21155">
    <property type="entry name" value="PUA_MCTS-1-like"/>
    <property type="match status" value="1"/>
</dbReference>
<dbReference type="InterPro" id="IPR009057">
    <property type="entry name" value="Homeodomain-like_sf"/>
</dbReference>
<accession>A0A3M6UPL8</accession>
<sequence>MFKKFQARESVSGVSQVKSSVQRGIKTKLVDQFPPIDDYIAQIFPKKEPLVLVKCHEHIEILSVNQEILFFRQREGDYLPSLRLLHKYPVILPCQQVDKGAIKFLLSGANVMCRGLTSPGAKLADLPKGAVVAITAEGKQHALAIGKMTMSAGEIRDTNKGIGIENGGGQLSSKVSTDSIKLAVPGTVSNLSGYFSTEYIFDSIKHNKLQDMTNYRITSQIERKLEVENSEGKMKVRKRNGRIAYTPEEDLALLDFVNEYFTCYPIGGNALYKKAEKQKVTTHTWQSMRDHYLKVLHPKTKIDERYSQLSLWTRGGKNSSGFKGNENKKHDRQKKTEKTEKGDARITRAQAARMKEENEKGEGIVKEDKENEEGDEKTDGNGEEKVDTSHEDTDETDSEAKNAVTTENFPDVESTAEVSSAGEDVDYDKQFDDNLLLIAYKSKQRPCVNHVWESSEDENKTEEKEVSSSQDTDSSVVTRRRKKLSGKKDKMSDFDGEVVFRKSPSARKGPSDDEDEKRPLAKRSKMATEFPPDHENGSRGKEAKEMEAHLHFYQQMRSNIEVHNKMQSKNMTVPQIIHTLLVSSGDFGDAENYLKEGKEQWTPQEDKILLSKDKTGITSLAKKRGLQAVVDRMNFMEGTS</sequence>
<dbReference type="GO" id="GO:0002188">
    <property type="term" value="P:translation reinitiation"/>
    <property type="evidence" value="ECO:0007669"/>
    <property type="project" value="UniProtKB-ARBA"/>
</dbReference>
<dbReference type="Gene3D" id="3.10.400.20">
    <property type="match status" value="1"/>
</dbReference>
<dbReference type="InterPro" id="IPR038104">
    <property type="entry name" value="Rap1_C_sf"/>
</dbReference>
<dbReference type="CDD" id="cd11655">
    <property type="entry name" value="rap1_myb-like"/>
    <property type="match status" value="1"/>
</dbReference>
<dbReference type="Gene3D" id="1.10.10.60">
    <property type="entry name" value="Homeodomain-like"/>
    <property type="match status" value="1"/>
</dbReference>
<feature type="compositionally biased region" description="Basic and acidic residues" evidence="15">
    <location>
        <begin position="457"/>
        <end position="466"/>
    </location>
</feature>
<reference evidence="17 18" key="1">
    <citation type="journal article" date="2018" name="Sci. Rep.">
        <title>Comparative analysis of the Pocillopora damicornis genome highlights role of immune system in coral evolution.</title>
        <authorList>
            <person name="Cunning R."/>
            <person name="Bay R.A."/>
            <person name="Gillette P."/>
            <person name="Baker A.C."/>
            <person name="Traylor-Knowles N."/>
        </authorList>
    </citation>
    <scope>NUCLEOTIDE SEQUENCE [LARGE SCALE GENOMIC DNA]</scope>
    <source>
        <strain evidence="17">RSMAS</strain>
        <tissue evidence="17">Whole animal</tissue>
    </source>
</reference>
<evidence type="ECO:0000256" key="14">
    <source>
        <dbReference type="ARBA" id="ARBA00032471"/>
    </source>
</evidence>
<dbReference type="InterPro" id="IPR015010">
    <property type="entry name" value="TERF2IP_Myb"/>
</dbReference>
<dbReference type="Proteomes" id="UP000275408">
    <property type="component" value="Unassembled WGS sequence"/>
</dbReference>
<dbReference type="GO" id="GO:0005737">
    <property type="term" value="C:cytoplasm"/>
    <property type="evidence" value="ECO:0007669"/>
    <property type="project" value="UniProtKB-SubCell"/>
</dbReference>
<keyword evidence="9" id="KW-0779">Telomere</keyword>
<dbReference type="GO" id="GO:0000781">
    <property type="term" value="C:chromosome, telomeric region"/>
    <property type="evidence" value="ECO:0007669"/>
    <property type="project" value="UniProtKB-SubCell"/>
</dbReference>
<evidence type="ECO:0000256" key="6">
    <source>
        <dbReference type="ARBA" id="ARBA00017805"/>
    </source>
</evidence>
<protein>
    <recommendedName>
        <fullName evidence="6">Telomeric repeat-binding factor 2-interacting protein 1</fullName>
    </recommendedName>
    <alternativeName>
        <fullName evidence="14">Repressor/activator protein 1 homolog</fullName>
    </alternativeName>
</protein>
<keyword evidence="10" id="KW-0805">Transcription regulation</keyword>
<dbReference type="CDD" id="cd11609">
    <property type="entry name" value="MCT1_N"/>
    <property type="match status" value="1"/>
</dbReference>
<evidence type="ECO:0000256" key="8">
    <source>
        <dbReference type="ARBA" id="ARBA00022490"/>
    </source>
</evidence>
<dbReference type="InterPro" id="IPR041366">
    <property type="entry name" value="Pre-PUA"/>
</dbReference>
<keyword evidence="13" id="KW-0539">Nucleus</keyword>
<keyword evidence="18" id="KW-1185">Reference proteome</keyword>
<dbReference type="SUPFAM" id="SSF88697">
    <property type="entry name" value="PUA domain-like"/>
    <property type="match status" value="1"/>
</dbReference>
<evidence type="ECO:0000256" key="10">
    <source>
        <dbReference type="ARBA" id="ARBA00023015"/>
    </source>
</evidence>
<dbReference type="InterPro" id="IPR015947">
    <property type="entry name" value="PUA-like_sf"/>
</dbReference>
<dbReference type="OrthoDB" id="5981503at2759"/>
<evidence type="ECO:0000256" key="3">
    <source>
        <dbReference type="ARBA" id="ARBA00004574"/>
    </source>
</evidence>
<dbReference type="InterPro" id="IPR004521">
    <property type="entry name" value="Uncharacterised_CHP00451"/>
</dbReference>
<dbReference type="NCBIfam" id="TIGR00451">
    <property type="entry name" value="unchar_dom_2"/>
    <property type="match status" value="1"/>
</dbReference>
<dbReference type="FunFam" id="3.10.400.20:FF:000001">
    <property type="entry name" value="Malignant T-cell-amplified sequence 1"/>
    <property type="match status" value="1"/>
</dbReference>
<feature type="domain" description="PUA" evidence="16">
    <location>
        <begin position="93"/>
        <end position="171"/>
    </location>
</feature>
<evidence type="ECO:0000313" key="17">
    <source>
        <dbReference type="EMBL" id="RMX55580.1"/>
    </source>
</evidence>